<protein>
    <submittedName>
        <fullName evidence="2">Uncharacterized protein</fullName>
    </submittedName>
</protein>
<name>A0A927M7I9_9ACTN</name>
<evidence type="ECO:0000313" key="3">
    <source>
        <dbReference type="Proteomes" id="UP000649753"/>
    </source>
</evidence>
<gene>
    <name evidence="2" type="ORF">H4W31_004852</name>
</gene>
<dbReference type="EMBL" id="JADBEB010000001">
    <property type="protein sequence ID" value="MBE1489214.1"/>
    <property type="molecule type" value="Genomic_DNA"/>
</dbReference>
<accession>A0A927M7I9</accession>
<feature type="transmembrane region" description="Helical" evidence="1">
    <location>
        <begin position="80"/>
        <end position="102"/>
    </location>
</feature>
<comment type="caution">
    <text evidence="2">The sequence shown here is derived from an EMBL/GenBank/DDBJ whole genome shotgun (WGS) entry which is preliminary data.</text>
</comment>
<dbReference type="AlphaFoldDB" id="A0A927M7I9"/>
<evidence type="ECO:0000256" key="1">
    <source>
        <dbReference type="SAM" id="Phobius"/>
    </source>
</evidence>
<reference evidence="2" key="1">
    <citation type="submission" date="2020-10" db="EMBL/GenBank/DDBJ databases">
        <title>Sequencing the genomes of 1000 actinobacteria strains.</title>
        <authorList>
            <person name="Klenk H.-P."/>
        </authorList>
    </citation>
    <scope>NUCLEOTIDE SEQUENCE</scope>
    <source>
        <strain evidence="2">DSM 46832</strain>
    </source>
</reference>
<sequence>MLRADGAGSAGAGRGAGWRTTLTNGLLAGAAATLARELVSSLDMAVRARPSSDTHERMVRRIAHGSHVSLGTGERATNRLAGLGPVLGFANGVLTVTLFALLTRRRRPLPPVSAVLVGAGGMLVADAPMAALGVATPQSWGMQGWFEDGPPYVAYSLVAVAALDRLERGSGRR</sequence>
<evidence type="ECO:0000313" key="2">
    <source>
        <dbReference type="EMBL" id="MBE1489214.1"/>
    </source>
</evidence>
<proteinExistence type="predicted"/>
<keyword evidence="3" id="KW-1185">Reference proteome</keyword>
<keyword evidence="1" id="KW-0472">Membrane</keyword>
<dbReference type="Proteomes" id="UP000649753">
    <property type="component" value="Unassembled WGS sequence"/>
</dbReference>
<dbReference type="RefSeq" id="WP_192768719.1">
    <property type="nucleotide sequence ID" value="NZ_JADBEB010000001.1"/>
</dbReference>
<feature type="transmembrane region" description="Helical" evidence="1">
    <location>
        <begin position="114"/>
        <end position="137"/>
    </location>
</feature>
<keyword evidence="1" id="KW-0812">Transmembrane</keyword>
<keyword evidence="1" id="KW-1133">Transmembrane helix</keyword>
<organism evidence="2 3">
    <name type="scientific">Plantactinospora soyae</name>
    <dbReference type="NCBI Taxonomy" id="1544732"/>
    <lineage>
        <taxon>Bacteria</taxon>
        <taxon>Bacillati</taxon>
        <taxon>Actinomycetota</taxon>
        <taxon>Actinomycetes</taxon>
        <taxon>Micromonosporales</taxon>
        <taxon>Micromonosporaceae</taxon>
        <taxon>Plantactinospora</taxon>
    </lineage>
</organism>